<evidence type="ECO:0000259" key="1">
    <source>
        <dbReference type="Pfam" id="PF25862"/>
    </source>
</evidence>
<dbReference type="Pfam" id="PF08665">
    <property type="entry name" value="PglZ"/>
    <property type="match status" value="1"/>
</dbReference>
<dbReference type="Proteomes" id="UP001589611">
    <property type="component" value="Unassembled WGS sequence"/>
</dbReference>
<dbReference type="InterPro" id="IPR058880">
    <property type="entry name" value="PglZ_N"/>
</dbReference>
<keyword evidence="4" id="KW-1185">Reference proteome</keyword>
<dbReference type="EMBL" id="JBHMBE010000002">
    <property type="protein sequence ID" value="MFB9645441.1"/>
    <property type="molecule type" value="Genomic_DNA"/>
</dbReference>
<evidence type="ECO:0000313" key="4">
    <source>
        <dbReference type="Proteomes" id="UP001589611"/>
    </source>
</evidence>
<reference evidence="3 4" key="1">
    <citation type="submission" date="2024-09" db="EMBL/GenBank/DDBJ databases">
        <authorList>
            <person name="Sun Q."/>
            <person name="Mori K."/>
        </authorList>
    </citation>
    <scope>NUCLEOTIDE SEQUENCE [LARGE SCALE GENOMIC DNA]</scope>
    <source>
        <strain evidence="3 4">JCM 1342</strain>
    </source>
</reference>
<organism evidence="3 4">
    <name type="scientific">Microbacterium terregens</name>
    <dbReference type="NCBI Taxonomy" id="69363"/>
    <lineage>
        <taxon>Bacteria</taxon>
        <taxon>Bacillati</taxon>
        <taxon>Actinomycetota</taxon>
        <taxon>Actinomycetes</taxon>
        <taxon>Micrococcales</taxon>
        <taxon>Microbacteriaceae</taxon>
        <taxon>Microbacterium</taxon>
    </lineage>
</organism>
<proteinExistence type="predicted"/>
<protein>
    <submittedName>
        <fullName evidence="3">BREX-2 system phosphatase PglZ</fullName>
    </submittedName>
</protein>
<evidence type="ECO:0000259" key="2">
    <source>
        <dbReference type="Pfam" id="PF25863"/>
    </source>
</evidence>
<comment type="caution">
    <text evidence="3">The sequence shown here is derived from an EMBL/GenBank/DDBJ whole genome shotgun (WGS) entry which is preliminary data.</text>
</comment>
<dbReference type="RefSeq" id="WP_344714529.1">
    <property type="nucleotide sequence ID" value="NZ_BAAAWH010000001.1"/>
</dbReference>
<feature type="domain" description="Alkaline phosphatase-like protein PglZ C-terminal" evidence="2">
    <location>
        <begin position="783"/>
        <end position="880"/>
    </location>
</feature>
<dbReference type="Pfam" id="PF25862">
    <property type="entry name" value="PglZ_1st"/>
    <property type="match status" value="1"/>
</dbReference>
<feature type="domain" description="Alkaline phosphatase-like protein PglZ N-terminal" evidence="1">
    <location>
        <begin position="7"/>
        <end position="102"/>
    </location>
</feature>
<name>A0ABV5T0J0_9MICO</name>
<dbReference type="InterPro" id="IPR047992">
    <property type="entry name" value="BREX_PglZ"/>
</dbReference>
<accession>A0ABV5T0J0</accession>
<dbReference type="NCBIfam" id="NF033446">
    <property type="entry name" value="BREX_PglZ_2"/>
    <property type="match status" value="1"/>
</dbReference>
<sequence length="885" mass="92968">MAAPTITETALRQYVDAWLSSARRQARMLLVRGQPRWAGPAVIVVRDTPVRVVEGVSGMAALDAMRAAPDNGVVVVLTSLTERELGSAVVLDAHRQRVSELDEWSMVPGLFGVRDQIVPRHVHDLGAWVPGLLMSLRPDRGFPPAPGAVLTPDHVVRSLIVAMLGLSRPDDLDLVTFLTPLDDPGVRARLRELAPETRESLIRAASTYIGAHFGLALRAAVGSGHIAVTAIGLVVGELWASGLGAPDGPTAAARVRIEPYIGTGAPAAAAQRFGDASRRITLRLLADAHGREVLEQAEALCAELDWVAGAEASDFLPAGLRVRVASLAAAIEVSAASPGTDGAAEVERAFATVERHHAASTIAQSLPIAAMAVRLVRWLSEPRTAPANFSAAVEAYAADGAWVERALGDIWDGDHNAALARAYGALAHTVQLVRREQDRIAAGLLTGAASADGPVPGVENLLAQVVVPLTAQHNVLLVVLDGMSFATATELAPELPGRGWSEIVRSTNPWRGAAVAALPTITEYSRTSLFAGELRGGNQQTEKSRFAAVAHGIVFHKDDLRSDAGHALPPTVTDAIADPGRKLVGVVLNTIDDALATAEVDSLRWHIDQIANLSALLAAARDAGRIVILTSDHGHMVERGSELRSAPGAVARFRDPATGAVQGDEVLVSGPRVLVPGGVSVLAVSDGVRFAAKKAGYHGGAAMAEIAIPIVVIKPNGVENPVCWVDAPPQEPVWWNEPVRAESVVSVAPAKSRARKQAPAGPALFDELPATPAVPAASLAVALDERLVSSETYLDRQRHGGRHPIEDQTVRAIVSSLLAGGGRAHRDTIAVAAGVAATSLPGLLASLRRLLNVDGYPVIELDADQVTVTLDESLLREQFGLGSQR</sequence>
<gene>
    <name evidence="3" type="primary">pglZ</name>
    <name evidence="3" type="ORF">ACFFPJ_06490</name>
</gene>
<dbReference type="Pfam" id="PF25863">
    <property type="entry name" value="PglZ_C"/>
    <property type="match status" value="1"/>
</dbReference>
<evidence type="ECO:0000313" key="3">
    <source>
        <dbReference type="EMBL" id="MFB9645441.1"/>
    </source>
</evidence>
<dbReference type="InterPro" id="IPR058882">
    <property type="entry name" value="PglZ_C"/>
</dbReference>